<organism evidence="6 7">
    <name type="scientific">Cladobotryum mycophilum</name>
    <dbReference type="NCBI Taxonomy" id="491253"/>
    <lineage>
        <taxon>Eukaryota</taxon>
        <taxon>Fungi</taxon>
        <taxon>Dikarya</taxon>
        <taxon>Ascomycota</taxon>
        <taxon>Pezizomycotina</taxon>
        <taxon>Sordariomycetes</taxon>
        <taxon>Hypocreomycetidae</taxon>
        <taxon>Hypocreales</taxon>
        <taxon>Hypocreaceae</taxon>
        <taxon>Cladobotryum</taxon>
    </lineage>
</organism>
<protein>
    <recommendedName>
        <fullName evidence="5">MYND-type domain-containing protein</fullName>
    </recommendedName>
</protein>
<dbReference type="PROSITE" id="PS01360">
    <property type="entry name" value="ZF_MYND_1"/>
    <property type="match status" value="1"/>
</dbReference>
<evidence type="ECO:0000313" key="6">
    <source>
        <dbReference type="EMBL" id="KAK5987035.1"/>
    </source>
</evidence>
<proteinExistence type="predicted"/>
<dbReference type="InterPro" id="IPR002893">
    <property type="entry name" value="Znf_MYND"/>
</dbReference>
<dbReference type="EMBL" id="JAVFKD010000016">
    <property type="protein sequence ID" value="KAK5987035.1"/>
    <property type="molecule type" value="Genomic_DNA"/>
</dbReference>
<dbReference type="Pfam" id="PF01753">
    <property type="entry name" value="zf-MYND"/>
    <property type="match status" value="1"/>
</dbReference>
<evidence type="ECO:0000256" key="1">
    <source>
        <dbReference type="ARBA" id="ARBA00022723"/>
    </source>
</evidence>
<keyword evidence="7" id="KW-1185">Reference proteome</keyword>
<feature type="domain" description="MYND-type" evidence="5">
    <location>
        <begin position="13"/>
        <end position="50"/>
    </location>
</feature>
<reference evidence="6 7" key="1">
    <citation type="submission" date="2024-01" db="EMBL/GenBank/DDBJ databases">
        <title>Complete genome of Cladobotryum mycophilum ATHUM6906.</title>
        <authorList>
            <person name="Christinaki A.C."/>
            <person name="Myridakis A.I."/>
            <person name="Kouvelis V.N."/>
        </authorList>
    </citation>
    <scope>NUCLEOTIDE SEQUENCE [LARGE SCALE GENOMIC DNA]</scope>
    <source>
        <strain evidence="6 7">ATHUM6906</strain>
    </source>
</reference>
<dbReference type="SUPFAM" id="SSF144232">
    <property type="entry name" value="HIT/MYND zinc finger-like"/>
    <property type="match status" value="1"/>
</dbReference>
<evidence type="ECO:0000256" key="4">
    <source>
        <dbReference type="PROSITE-ProRule" id="PRU00134"/>
    </source>
</evidence>
<evidence type="ECO:0000259" key="5">
    <source>
        <dbReference type="PROSITE" id="PS50865"/>
    </source>
</evidence>
<name>A0ABR0S5E9_9HYPO</name>
<accession>A0ABR0S5E9</accession>
<dbReference type="Gene3D" id="6.10.140.2220">
    <property type="match status" value="1"/>
</dbReference>
<evidence type="ECO:0000256" key="2">
    <source>
        <dbReference type="ARBA" id="ARBA00022771"/>
    </source>
</evidence>
<comment type="caution">
    <text evidence="6">The sequence shown here is derived from an EMBL/GenBank/DDBJ whole genome shotgun (WGS) entry which is preliminary data.</text>
</comment>
<sequence>MSSTSPSLKGQACEVCQKKVGLLRCSGCKVVCYCRQEHQISDRARHKEGCVAVRRALRQADKEETALRNLPADMFTPDNIFETGVGRFWGIHETRPYMRARLGVVDTTLEYFAPAGGYAKAVQIALDHLVDMIRLSRSDNMGVRSQIPALYIRLGRDQEAYDFMKWYATSGRNPRYNWGNMDLPFLDVKDANFLESVGAWANRDFLDVSHSIAVTLIKVRVLLDLQTLQNATRAFQETMTQEIIDTIRDQMPGSIVKSHSHLVRSTPEELSHHIETVKAQIKELYQAVTLSNPHYWPAMLNNPAATMADRPSMYSLGSKEEAYLTVGYNWPAWAETPGAIDVIRNLRKVGSF</sequence>
<keyword evidence="3" id="KW-0862">Zinc</keyword>
<evidence type="ECO:0000256" key="3">
    <source>
        <dbReference type="ARBA" id="ARBA00022833"/>
    </source>
</evidence>
<keyword evidence="2 4" id="KW-0863">Zinc-finger</keyword>
<dbReference type="PROSITE" id="PS50865">
    <property type="entry name" value="ZF_MYND_2"/>
    <property type="match status" value="1"/>
</dbReference>
<gene>
    <name evidence="6" type="ORF">PT974_11151</name>
</gene>
<dbReference type="Proteomes" id="UP001338125">
    <property type="component" value="Unassembled WGS sequence"/>
</dbReference>
<keyword evidence="1" id="KW-0479">Metal-binding</keyword>
<evidence type="ECO:0000313" key="7">
    <source>
        <dbReference type="Proteomes" id="UP001338125"/>
    </source>
</evidence>